<reference evidence="1" key="1">
    <citation type="journal article" date="2014" name="Nat. Commun.">
        <title>Multiple recent horizontal transfers of a large genomic region in cheese making fungi.</title>
        <authorList>
            <person name="Cheeseman K."/>
            <person name="Ropars J."/>
            <person name="Renault P."/>
            <person name="Dupont J."/>
            <person name="Gouzy J."/>
            <person name="Branca A."/>
            <person name="Abraham A.L."/>
            <person name="Ceppi M."/>
            <person name="Conseiller E."/>
            <person name="Debuchy R."/>
            <person name="Malagnac F."/>
            <person name="Goarin A."/>
            <person name="Silar P."/>
            <person name="Lacoste S."/>
            <person name="Sallet E."/>
            <person name="Bensimon A."/>
            <person name="Giraud T."/>
            <person name="Brygoo Y."/>
        </authorList>
    </citation>
    <scope>NUCLEOTIDE SEQUENCE [LARGE SCALE GENOMIC DNA]</scope>
    <source>
        <strain evidence="1">FM164</strain>
    </source>
</reference>
<gene>
    <name evidence="1" type="ORF">PROQFM164_S08g000113</name>
</gene>
<dbReference type="AlphaFoldDB" id="W6R868"/>
<dbReference type="Proteomes" id="UP000030686">
    <property type="component" value="Unassembled WGS sequence"/>
</dbReference>
<sequence length="57" mass="6298">MEFGVSLINVSSLHELLTNLPELLAPLYSSCMPNSIKIESLDIIGVRISVRTTRLRG</sequence>
<evidence type="ECO:0000313" key="2">
    <source>
        <dbReference type="Proteomes" id="UP000030686"/>
    </source>
</evidence>
<keyword evidence="2" id="KW-1185">Reference proteome</keyword>
<organism evidence="1 2">
    <name type="scientific">Penicillium roqueforti (strain FM164)</name>
    <dbReference type="NCBI Taxonomy" id="1365484"/>
    <lineage>
        <taxon>Eukaryota</taxon>
        <taxon>Fungi</taxon>
        <taxon>Dikarya</taxon>
        <taxon>Ascomycota</taxon>
        <taxon>Pezizomycotina</taxon>
        <taxon>Eurotiomycetes</taxon>
        <taxon>Eurotiomycetidae</taxon>
        <taxon>Eurotiales</taxon>
        <taxon>Aspergillaceae</taxon>
        <taxon>Penicillium</taxon>
    </lineage>
</organism>
<dbReference type="EMBL" id="HG792022">
    <property type="protein sequence ID" value="CDM38062.1"/>
    <property type="molecule type" value="Genomic_DNA"/>
</dbReference>
<name>W6R868_PENRF</name>
<accession>W6R868</accession>
<evidence type="ECO:0000313" key="1">
    <source>
        <dbReference type="EMBL" id="CDM38062.1"/>
    </source>
</evidence>
<proteinExistence type="predicted"/>
<protein>
    <submittedName>
        <fullName evidence="1">Uncharacterized protein</fullName>
    </submittedName>
</protein>